<dbReference type="InterPro" id="IPR001789">
    <property type="entry name" value="Sig_transdc_resp-reg_receiver"/>
</dbReference>
<evidence type="ECO:0000256" key="1">
    <source>
        <dbReference type="PROSITE-ProRule" id="PRU00169"/>
    </source>
</evidence>
<name>A0A7Y0LC77_9GAMM</name>
<dbReference type="SUPFAM" id="SSF52172">
    <property type="entry name" value="CheY-like"/>
    <property type="match status" value="1"/>
</dbReference>
<dbReference type="SMART" id="SM00471">
    <property type="entry name" value="HDc"/>
    <property type="match status" value="1"/>
</dbReference>
<feature type="domain" description="HD-GYP" evidence="3">
    <location>
        <begin position="161"/>
        <end position="356"/>
    </location>
</feature>
<dbReference type="PROSITE" id="PS51832">
    <property type="entry name" value="HD_GYP"/>
    <property type="match status" value="1"/>
</dbReference>
<dbReference type="SUPFAM" id="SSF109604">
    <property type="entry name" value="HD-domain/PDEase-like"/>
    <property type="match status" value="1"/>
</dbReference>
<accession>A0A7Y0LC77</accession>
<dbReference type="GO" id="GO:0008081">
    <property type="term" value="F:phosphoric diester hydrolase activity"/>
    <property type="evidence" value="ECO:0007669"/>
    <property type="project" value="UniProtKB-ARBA"/>
</dbReference>
<dbReference type="Pfam" id="PF13487">
    <property type="entry name" value="HD_5"/>
    <property type="match status" value="1"/>
</dbReference>
<proteinExistence type="predicted"/>
<dbReference type="EMBL" id="JABBXH010000003">
    <property type="protein sequence ID" value="NMP31920.1"/>
    <property type="molecule type" value="Genomic_DNA"/>
</dbReference>
<dbReference type="InterPro" id="IPR003607">
    <property type="entry name" value="HD/PDEase_dom"/>
</dbReference>
<organism evidence="4 5">
    <name type="scientific">Thalassotalea algicola</name>
    <dbReference type="NCBI Taxonomy" id="2716224"/>
    <lineage>
        <taxon>Bacteria</taxon>
        <taxon>Pseudomonadati</taxon>
        <taxon>Pseudomonadota</taxon>
        <taxon>Gammaproteobacteria</taxon>
        <taxon>Alteromonadales</taxon>
        <taxon>Colwelliaceae</taxon>
        <taxon>Thalassotalea</taxon>
    </lineage>
</organism>
<comment type="caution">
    <text evidence="4">The sequence shown here is derived from an EMBL/GenBank/DDBJ whole genome shotgun (WGS) entry which is preliminary data.</text>
</comment>
<dbReference type="InterPro" id="IPR011006">
    <property type="entry name" value="CheY-like_superfamily"/>
</dbReference>
<protein>
    <submittedName>
        <fullName evidence="4">Response regulator</fullName>
    </submittedName>
</protein>
<evidence type="ECO:0000259" key="2">
    <source>
        <dbReference type="PROSITE" id="PS50110"/>
    </source>
</evidence>
<feature type="modified residue" description="4-aspartylphosphate" evidence="1">
    <location>
        <position position="63"/>
    </location>
</feature>
<evidence type="ECO:0000313" key="5">
    <source>
        <dbReference type="Proteomes" id="UP000568664"/>
    </source>
</evidence>
<gene>
    <name evidence="4" type="ORF">HII17_10110</name>
</gene>
<evidence type="ECO:0000313" key="4">
    <source>
        <dbReference type="EMBL" id="NMP31920.1"/>
    </source>
</evidence>
<dbReference type="InterPro" id="IPR037522">
    <property type="entry name" value="HD_GYP_dom"/>
</dbReference>
<dbReference type="PANTHER" id="PTHR45228:SF1">
    <property type="entry name" value="CYCLIC DI-GMP PHOSPHODIESTERASE TM_0186"/>
    <property type="match status" value="1"/>
</dbReference>
<dbReference type="GO" id="GO:0000160">
    <property type="term" value="P:phosphorelay signal transduction system"/>
    <property type="evidence" value="ECO:0007669"/>
    <property type="project" value="InterPro"/>
</dbReference>
<dbReference type="SMART" id="SM00448">
    <property type="entry name" value="REC"/>
    <property type="match status" value="1"/>
</dbReference>
<dbReference type="Proteomes" id="UP000568664">
    <property type="component" value="Unassembled WGS sequence"/>
</dbReference>
<feature type="domain" description="Response regulatory" evidence="2">
    <location>
        <begin position="14"/>
        <end position="130"/>
    </location>
</feature>
<dbReference type="Pfam" id="PF00072">
    <property type="entry name" value="Response_reg"/>
    <property type="match status" value="1"/>
</dbReference>
<dbReference type="InterPro" id="IPR052020">
    <property type="entry name" value="Cyclic_di-GMP/3'3'-cGAMP_PDE"/>
</dbReference>
<dbReference type="Gene3D" id="1.10.3210.10">
    <property type="entry name" value="Hypothetical protein af1432"/>
    <property type="match status" value="1"/>
</dbReference>
<dbReference type="AlphaFoldDB" id="A0A7Y0LC77"/>
<keyword evidence="1" id="KW-0597">Phosphoprotein</keyword>
<dbReference type="CDD" id="cd19920">
    <property type="entry name" value="REC_PA4781-like"/>
    <property type="match status" value="1"/>
</dbReference>
<dbReference type="CDD" id="cd00077">
    <property type="entry name" value="HDc"/>
    <property type="match status" value="1"/>
</dbReference>
<reference evidence="4 5" key="1">
    <citation type="submission" date="2020-04" db="EMBL/GenBank/DDBJ databases">
        <title>Thalassotalea sp. M1531, isolated from the surface of marine red alga.</title>
        <authorList>
            <person name="Pang L."/>
            <person name="Lu D.-C."/>
        </authorList>
    </citation>
    <scope>NUCLEOTIDE SEQUENCE [LARGE SCALE GENOMIC DNA]</scope>
    <source>
        <strain evidence="4 5">M1531</strain>
    </source>
</reference>
<dbReference type="PANTHER" id="PTHR45228">
    <property type="entry name" value="CYCLIC DI-GMP PHOSPHODIESTERASE TM_0186-RELATED"/>
    <property type="match status" value="1"/>
</dbReference>
<dbReference type="Gene3D" id="3.40.50.2300">
    <property type="match status" value="1"/>
</dbReference>
<dbReference type="PROSITE" id="PS50110">
    <property type="entry name" value="RESPONSE_REGULATORY"/>
    <property type="match status" value="1"/>
</dbReference>
<sequence length="356" mass="40170">MNREIIVKSGSDIRILIVDDVSENIQVAMNILKEDSYTFSFATDGQEALNLIVSGGFDLILLDIMMPKLNGFDVCRRLKKIEHAKHTPVIFLTAKADADSIAEGFEAGGVDYITKPFHANELLSRVKTHIELSQSRTFLQKYADEVETKAKLQAQRLADEIEKNQCEMIYILMEVMESTSDETGQHIKRVAEMSRLLASYVPSLSESDINSVFLASPMHDIGKIAIPKEILHKPGKLTEEEMTVMKTHAEKGYELLKNSKRRLSTAASIIAKEHHEKWDGTGYPLGLKGEEIHIYGRIVALADVFDALTHKRQYKNAWTIDDAITYIKDNSGKHFDPALVDILIDHLPEFLDIMKQ</sequence>
<keyword evidence="5" id="KW-1185">Reference proteome</keyword>
<evidence type="ECO:0000259" key="3">
    <source>
        <dbReference type="PROSITE" id="PS51832"/>
    </source>
</evidence>